<evidence type="ECO:0000256" key="9">
    <source>
        <dbReference type="PROSITE-ProRule" id="PRU00108"/>
    </source>
</evidence>
<evidence type="ECO:0000256" key="3">
    <source>
        <dbReference type="ARBA" id="ARBA00023015"/>
    </source>
</evidence>
<feature type="region of interest" description="Disordered" evidence="11">
    <location>
        <begin position="174"/>
        <end position="215"/>
    </location>
</feature>
<dbReference type="PROSITE" id="PS50071">
    <property type="entry name" value="HOMEOBOX_2"/>
    <property type="match status" value="1"/>
</dbReference>
<name>A0A8S2HVM8_9BILA</name>
<dbReference type="SUPFAM" id="SSF46689">
    <property type="entry name" value="Homeodomain-like"/>
    <property type="match status" value="1"/>
</dbReference>
<keyword evidence="5 9" id="KW-0371">Homeobox</keyword>
<keyword evidence="7" id="KW-0804">Transcription</keyword>
<proteinExistence type="predicted"/>
<dbReference type="PANTHER" id="PTHR24328">
    <property type="entry name" value="HOMEOBOX PROTEIN MOX"/>
    <property type="match status" value="1"/>
</dbReference>
<feature type="domain" description="Homeobox" evidence="12">
    <location>
        <begin position="210"/>
        <end position="270"/>
    </location>
</feature>
<keyword evidence="4 9" id="KW-0238">DNA-binding</keyword>
<dbReference type="GO" id="GO:0000978">
    <property type="term" value="F:RNA polymerase II cis-regulatory region sequence-specific DNA binding"/>
    <property type="evidence" value="ECO:0007669"/>
    <property type="project" value="TreeGrafter"/>
</dbReference>
<dbReference type="InterPro" id="IPR042634">
    <property type="entry name" value="MOX-1/MOX-2"/>
</dbReference>
<keyword evidence="3" id="KW-0805">Transcription regulation</keyword>
<keyword evidence="2" id="KW-0217">Developmental protein</keyword>
<evidence type="ECO:0000256" key="4">
    <source>
        <dbReference type="ARBA" id="ARBA00023125"/>
    </source>
</evidence>
<evidence type="ECO:0000256" key="8">
    <source>
        <dbReference type="ARBA" id="ARBA00023242"/>
    </source>
</evidence>
<protein>
    <recommendedName>
        <fullName evidence="12">Homeobox domain-containing protein</fullName>
    </recommendedName>
</protein>
<keyword evidence="8 9" id="KW-0539">Nucleus</keyword>
<dbReference type="InterPro" id="IPR001356">
    <property type="entry name" value="HD"/>
</dbReference>
<comment type="caution">
    <text evidence="14">The sequence shown here is derived from an EMBL/GenBank/DDBJ whole genome shotgun (WGS) entry which is preliminary data.</text>
</comment>
<evidence type="ECO:0000313" key="14">
    <source>
        <dbReference type="EMBL" id="CAF3689828.1"/>
    </source>
</evidence>
<feature type="non-terminal residue" evidence="14">
    <location>
        <position position="1"/>
    </location>
</feature>
<feature type="region of interest" description="Disordered" evidence="11">
    <location>
        <begin position="291"/>
        <end position="314"/>
    </location>
</feature>
<dbReference type="EMBL" id="CAJOBA010003689">
    <property type="protein sequence ID" value="CAF3689828.1"/>
    <property type="molecule type" value="Genomic_DNA"/>
</dbReference>
<evidence type="ECO:0000256" key="10">
    <source>
        <dbReference type="RuleBase" id="RU000682"/>
    </source>
</evidence>
<dbReference type="InterPro" id="IPR009057">
    <property type="entry name" value="Homeodomain-like_sf"/>
</dbReference>
<dbReference type="Pfam" id="PF00046">
    <property type="entry name" value="Homeodomain"/>
    <property type="match status" value="1"/>
</dbReference>
<keyword evidence="6" id="KW-0010">Activator</keyword>
<dbReference type="EMBL" id="CAJNOK010003687">
    <property type="protein sequence ID" value="CAF0910674.1"/>
    <property type="molecule type" value="Genomic_DNA"/>
</dbReference>
<accession>A0A8S2HVM8</accession>
<dbReference type="Gene3D" id="1.10.10.60">
    <property type="entry name" value="Homeodomain-like"/>
    <property type="match status" value="1"/>
</dbReference>
<dbReference type="Proteomes" id="UP000682733">
    <property type="component" value="Unassembled WGS sequence"/>
</dbReference>
<evidence type="ECO:0000313" key="13">
    <source>
        <dbReference type="EMBL" id="CAF0910674.1"/>
    </source>
</evidence>
<comment type="subcellular location">
    <subcellularLocation>
        <location evidence="1 9 10">Nucleus</location>
    </subcellularLocation>
</comment>
<dbReference type="AlphaFoldDB" id="A0A8S2HVM8"/>
<evidence type="ECO:0000256" key="2">
    <source>
        <dbReference type="ARBA" id="ARBA00022473"/>
    </source>
</evidence>
<dbReference type="PRINTS" id="PR00024">
    <property type="entry name" value="HOMEOBOX"/>
</dbReference>
<gene>
    <name evidence="13" type="ORF">OVA965_LOCUS10104</name>
    <name evidence="14" type="ORF">TMI583_LOCUS10101</name>
</gene>
<dbReference type="GO" id="GO:0000981">
    <property type="term" value="F:DNA-binding transcription factor activity, RNA polymerase II-specific"/>
    <property type="evidence" value="ECO:0007669"/>
    <property type="project" value="InterPro"/>
</dbReference>
<dbReference type="GO" id="GO:0045944">
    <property type="term" value="P:positive regulation of transcription by RNA polymerase II"/>
    <property type="evidence" value="ECO:0007669"/>
    <property type="project" value="InterPro"/>
</dbReference>
<evidence type="ECO:0000256" key="1">
    <source>
        <dbReference type="ARBA" id="ARBA00004123"/>
    </source>
</evidence>
<dbReference type="GO" id="GO:0005634">
    <property type="term" value="C:nucleus"/>
    <property type="evidence" value="ECO:0007669"/>
    <property type="project" value="UniProtKB-SubCell"/>
</dbReference>
<dbReference type="CDD" id="cd00086">
    <property type="entry name" value="homeodomain"/>
    <property type="match status" value="1"/>
</dbReference>
<evidence type="ECO:0000256" key="7">
    <source>
        <dbReference type="ARBA" id="ARBA00023163"/>
    </source>
</evidence>
<dbReference type="Proteomes" id="UP000677228">
    <property type="component" value="Unassembled WGS sequence"/>
</dbReference>
<evidence type="ECO:0000259" key="12">
    <source>
        <dbReference type="PROSITE" id="PS50071"/>
    </source>
</evidence>
<sequence>EIIDIKMDQRLYIHGYSPMDYRFHSYGHMAAMRPSLCYNNPSFGSPSINNAYSPHDCWLTQTQTLKYRNETDRDMGYHQTTSYANDEQQQQHLQQEQSTSLCLLEKQANSFTSPSSTTTNAAAAAAAAAAYLTQFNFNPINCDQRNSQHFNHPVVPTLSPLHLSTTSRIGLIQTPQQQQQQQNKIFDERTNTQSTSSLNESTTPPDGTLSKSRKERTAFTKAQIRELEREFLKHNYLTRLRRYEIAVALALTERQVKVWFQNRRMKFKRVRGAVLAKIDKVNRKLDKAYFDEDEEEDDNMMEDNGGDSNSRSHL</sequence>
<feature type="compositionally biased region" description="Acidic residues" evidence="11">
    <location>
        <begin position="291"/>
        <end position="305"/>
    </location>
</feature>
<dbReference type="PANTHER" id="PTHR24328:SF7">
    <property type="entry name" value="BUTTONLESS"/>
    <property type="match status" value="1"/>
</dbReference>
<evidence type="ECO:0000256" key="5">
    <source>
        <dbReference type="ARBA" id="ARBA00023155"/>
    </source>
</evidence>
<dbReference type="PROSITE" id="PS00027">
    <property type="entry name" value="HOMEOBOX_1"/>
    <property type="match status" value="1"/>
</dbReference>
<evidence type="ECO:0000256" key="6">
    <source>
        <dbReference type="ARBA" id="ARBA00023159"/>
    </source>
</evidence>
<dbReference type="SMART" id="SM00389">
    <property type="entry name" value="HOX"/>
    <property type="match status" value="1"/>
</dbReference>
<dbReference type="InterPro" id="IPR017970">
    <property type="entry name" value="Homeobox_CS"/>
</dbReference>
<evidence type="ECO:0000313" key="15">
    <source>
        <dbReference type="Proteomes" id="UP000682733"/>
    </source>
</evidence>
<feature type="compositionally biased region" description="Polar residues" evidence="11">
    <location>
        <begin position="191"/>
        <end position="205"/>
    </location>
</feature>
<evidence type="ECO:0000256" key="11">
    <source>
        <dbReference type="SAM" id="MobiDB-lite"/>
    </source>
</evidence>
<feature type="DNA-binding region" description="Homeobox" evidence="9">
    <location>
        <begin position="212"/>
        <end position="271"/>
    </location>
</feature>
<organism evidence="14 15">
    <name type="scientific">Didymodactylos carnosus</name>
    <dbReference type="NCBI Taxonomy" id="1234261"/>
    <lineage>
        <taxon>Eukaryota</taxon>
        <taxon>Metazoa</taxon>
        <taxon>Spiralia</taxon>
        <taxon>Gnathifera</taxon>
        <taxon>Rotifera</taxon>
        <taxon>Eurotatoria</taxon>
        <taxon>Bdelloidea</taxon>
        <taxon>Philodinida</taxon>
        <taxon>Philodinidae</taxon>
        <taxon>Didymodactylos</taxon>
    </lineage>
</organism>
<reference evidence="14" key="1">
    <citation type="submission" date="2021-02" db="EMBL/GenBank/DDBJ databases">
        <authorList>
            <person name="Nowell W R."/>
        </authorList>
    </citation>
    <scope>NUCLEOTIDE SEQUENCE</scope>
</reference>
<dbReference type="InterPro" id="IPR020479">
    <property type="entry name" value="HD_metazoa"/>
</dbReference>